<gene>
    <name evidence="1" type="ORF">BDM02DRAFT_3122401</name>
</gene>
<dbReference type="EMBL" id="MU118160">
    <property type="protein sequence ID" value="KAF9644107.1"/>
    <property type="molecule type" value="Genomic_DNA"/>
</dbReference>
<reference evidence="1" key="1">
    <citation type="submission" date="2019-10" db="EMBL/GenBank/DDBJ databases">
        <authorList>
            <consortium name="DOE Joint Genome Institute"/>
            <person name="Kuo A."/>
            <person name="Miyauchi S."/>
            <person name="Kiss E."/>
            <person name="Drula E."/>
            <person name="Kohler A."/>
            <person name="Sanchez-Garcia M."/>
            <person name="Andreopoulos B."/>
            <person name="Barry K.W."/>
            <person name="Bonito G."/>
            <person name="Buee M."/>
            <person name="Carver A."/>
            <person name="Chen C."/>
            <person name="Cichocki N."/>
            <person name="Clum A."/>
            <person name="Culley D."/>
            <person name="Crous P.W."/>
            <person name="Fauchery L."/>
            <person name="Girlanda M."/>
            <person name="Hayes R."/>
            <person name="Keri Z."/>
            <person name="Labutti K."/>
            <person name="Lipzen A."/>
            <person name="Lombard V."/>
            <person name="Magnuson J."/>
            <person name="Maillard F."/>
            <person name="Morin E."/>
            <person name="Murat C."/>
            <person name="Nolan M."/>
            <person name="Ohm R."/>
            <person name="Pangilinan J."/>
            <person name="Pereira M."/>
            <person name="Perotto S."/>
            <person name="Peter M."/>
            <person name="Riley R."/>
            <person name="Sitrit Y."/>
            <person name="Stielow B."/>
            <person name="Szollosi G."/>
            <person name="Zifcakova L."/>
            <person name="Stursova M."/>
            <person name="Spatafora J.W."/>
            <person name="Tedersoo L."/>
            <person name="Vaario L.-M."/>
            <person name="Yamada A."/>
            <person name="Yan M."/>
            <person name="Wang P."/>
            <person name="Xu J."/>
            <person name="Bruns T."/>
            <person name="Baldrian P."/>
            <person name="Vilgalys R."/>
            <person name="Henrissat B."/>
            <person name="Grigoriev I.V."/>
            <person name="Hibbett D."/>
            <person name="Nagy L.G."/>
            <person name="Martin F.M."/>
        </authorList>
    </citation>
    <scope>NUCLEOTIDE SEQUENCE</scope>
    <source>
        <strain evidence="1">P2</strain>
    </source>
</reference>
<accession>A0ACB6Z3M5</accession>
<keyword evidence="2" id="KW-1185">Reference proteome</keyword>
<sequence length="154" mass="17185">MSSVHLESRNAYVTQALEGPSAGMCENKVYRPEHPQPGSIDDVLYVGDDTITTAVTMFSICSTARRNVPSRSHARNGDDPRHLLHSELDPGPALDDRRSQWDQHLEDVLRTACALSPDLTKCSPTHGFPLVDPSFFPFQRSVYIQSRTMNVHLP</sequence>
<proteinExistence type="predicted"/>
<evidence type="ECO:0000313" key="2">
    <source>
        <dbReference type="Proteomes" id="UP000886501"/>
    </source>
</evidence>
<reference evidence="1" key="2">
    <citation type="journal article" date="2020" name="Nat. Commun.">
        <title>Large-scale genome sequencing of mycorrhizal fungi provides insights into the early evolution of symbiotic traits.</title>
        <authorList>
            <person name="Miyauchi S."/>
            <person name="Kiss E."/>
            <person name="Kuo A."/>
            <person name="Drula E."/>
            <person name="Kohler A."/>
            <person name="Sanchez-Garcia M."/>
            <person name="Morin E."/>
            <person name="Andreopoulos B."/>
            <person name="Barry K.W."/>
            <person name="Bonito G."/>
            <person name="Buee M."/>
            <person name="Carver A."/>
            <person name="Chen C."/>
            <person name="Cichocki N."/>
            <person name="Clum A."/>
            <person name="Culley D."/>
            <person name="Crous P.W."/>
            <person name="Fauchery L."/>
            <person name="Girlanda M."/>
            <person name="Hayes R.D."/>
            <person name="Keri Z."/>
            <person name="LaButti K."/>
            <person name="Lipzen A."/>
            <person name="Lombard V."/>
            <person name="Magnuson J."/>
            <person name="Maillard F."/>
            <person name="Murat C."/>
            <person name="Nolan M."/>
            <person name="Ohm R.A."/>
            <person name="Pangilinan J."/>
            <person name="Pereira M.F."/>
            <person name="Perotto S."/>
            <person name="Peter M."/>
            <person name="Pfister S."/>
            <person name="Riley R."/>
            <person name="Sitrit Y."/>
            <person name="Stielow J.B."/>
            <person name="Szollosi G."/>
            <person name="Zifcakova L."/>
            <person name="Stursova M."/>
            <person name="Spatafora J.W."/>
            <person name="Tedersoo L."/>
            <person name="Vaario L.M."/>
            <person name="Yamada A."/>
            <person name="Yan M."/>
            <person name="Wang P."/>
            <person name="Xu J."/>
            <person name="Bruns T."/>
            <person name="Baldrian P."/>
            <person name="Vilgalys R."/>
            <person name="Dunand C."/>
            <person name="Henrissat B."/>
            <person name="Grigoriev I.V."/>
            <person name="Hibbett D."/>
            <person name="Nagy L.G."/>
            <person name="Martin F.M."/>
        </authorList>
    </citation>
    <scope>NUCLEOTIDE SEQUENCE</scope>
    <source>
        <strain evidence="1">P2</strain>
    </source>
</reference>
<comment type="caution">
    <text evidence="1">The sequence shown here is derived from an EMBL/GenBank/DDBJ whole genome shotgun (WGS) entry which is preliminary data.</text>
</comment>
<protein>
    <submittedName>
        <fullName evidence="1">Uncharacterized protein</fullName>
    </submittedName>
</protein>
<organism evidence="1 2">
    <name type="scientific">Thelephora ganbajun</name>
    <name type="common">Ganba fungus</name>
    <dbReference type="NCBI Taxonomy" id="370292"/>
    <lineage>
        <taxon>Eukaryota</taxon>
        <taxon>Fungi</taxon>
        <taxon>Dikarya</taxon>
        <taxon>Basidiomycota</taxon>
        <taxon>Agaricomycotina</taxon>
        <taxon>Agaricomycetes</taxon>
        <taxon>Thelephorales</taxon>
        <taxon>Thelephoraceae</taxon>
        <taxon>Thelephora</taxon>
    </lineage>
</organism>
<name>A0ACB6Z3M5_THEGA</name>
<dbReference type="Proteomes" id="UP000886501">
    <property type="component" value="Unassembled WGS sequence"/>
</dbReference>
<evidence type="ECO:0000313" key="1">
    <source>
        <dbReference type="EMBL" id="KAF9644107.1"/>
    </source>
</evidence>